<reference evidence="5 6" key="1">
    <citation type="journal article" date="2016" name="Mol. Biol. Evol.">
        <title>Genome-Wide Survey of Gut Fungi (Harpellales) Reveals the First Horizontally Transferred Ubiquitin Gene from a Mosquito Host.</title>
        <authorList>
            <person name="Wang Y."/>
            <person name="White M.M."/>
            <person name="Kvist S."/>
            <person name="Moncalvo J.M."/>
        </authorList>
    </citation>
    <scope>NUCLEOTIDE SEQUENCE [LARGE SCALE GENOMIC DNA]</scope>
    <source>
        <strain evidence="5 6">ALG-7-W6</strain>
    </source>
</reference>
<dbReference type="Gene3D" id="1.20.1250.20">
    <property type="entry name" value="MFS general substrate transporter like domains"/>
    <property type="match status" value="2"/>
</dbReference>
<feature type="transmembrane region" description="Helical" evidence="3">
    <location>
        <begin position="342"/>
        <end position="360"/>
    </location>
</feature>
<gene>
    <name evidence="5" type="ORF">AYI68_g2918</name>
</gene>
<dbReference type="GO" id="GO:0022857">
    <property type="term" value="F:transmembrane transporter activity"/>
    <property type="evidence" value="ECO:0007669"/>
    <property type="project" value="InterPro"/>
</dbReference>
<dbReference type="PANTHER" id="PTHR11360">
    <property type="entry name" value="MONOCARBOXYLATE TRANSPORTER"/>
    <property type="match status" value="1"/>
</dbReference>
<dbReference type="SUPFAM" id="SSF103473">
    <property type="entry name" value="MFS general substrate transporter"/>
    <property type="match status" value="2"/>
</dbReference>
<dbReference type="EMBL" id="LSSL01001161">
    <property type="protein sequence ID" value="OLY82952.1"/>
    <property type="molecule type" value="Genomic_DNA"/>
</dbReference>
<feature type="transmembrane region" description="Helical" evidence="3">
    <location>
        <begin position="367"/>
        <end position="385"/>
    </location>
</feature>
<dbReference type="AlphaFoldDB" id="A0A1R0H1D8"/>
<evidence type="ECO:0000256" key="2">
    <source>
        <dbReference type="ARBA" id="ARBA00006727"/>
    </source>
</evidence>
<comment type="similarity">
    <text evidence="2">Belongs to the major facilitator superfamily. Monocarboxylate porter (TC 2.A.1.13) family.</text>
</comment>
<sequence length="471" mass="51082">MVSHLGVNSENGNLGEQVLHAENEVVVVEEDVSEKLEVSKSELDDEAGLDSKYSYLVMFGAFVNILAVFGCSNAFGIFQEYYLNTLFSDKPASDIAWISTISISVSLAGGIMASPIMHRIGIRLTFVLGSLSASLGLILASFSTGSIAALTITQGLIFGFGSSLIINCSIFMPSLWFKKYRSWAIGIVSAGSGFGGLKYRSWAIGIVSAGSGFGGLVVGPILENAIRNLGIKWAFRILCFMTLAITLTTSIIFKPRQPGFKPANKRLLNMKVFLHPYTLFLCFGGFFAELGYAVLSLYFTASMVAIGQSRSTASNTILAFSAASGISRLLSGYFSNRFGPNTVLIFAMSATSVLVFSMWLPFKNFVVYYVFFVLTGLLCSLFFPLGPVMIANNYPLGEVSQVNGIMYVFYGLSTLIGNPSLGAMFDKIGHRESYSSLIITCGVCFIASAMILLLQLIYSRKYMPDLKTGRI</sequence>
<feature type="domain" description="Major facilitator superfamily (MFS) profile" evidence="4">
    <location>
        <begin position="277"/>
        <end position="471"/>
    </location>
</feature>
<dbReference type="InterPro" id="IPR036259">
    <property type="entry name" value="MFS_trans_sf"/>
</dbReference>
<proteinExistence type="inferred from homology"/>
<dbReference type="GO" id="GO:0016020">
    <property type="term" value="C:membrane"/>
    <property type="evidence" value="ECO:0007669"/>
    <property type="project" value="UniProtKB-SubCell"/>
</dbReference>
<feature type="transmembrane region" description="Helical" evidence="3">
    <location>
        <begin position="95"/>
        <end position="113"/>
    </location>
</feature>
<evidence type="ECO:0000256" key="1">
    <source>
        <dbReference type="ARBA" id="ARBA00004141"/>
    </source>
</evidence>
<keyword evidence="3" id="KW-0472">Membrane</keyword>
<evidence type="ECO:0000256" key="3">
    <source>
        <dbReference type="SAM" id="Phobius"/>
    </source>
</evidence>
<feature type="transmembrane region" description="Helical" evidence="3">
    <location>
        <begin position="312"/>
        <end position="330"/>
    </location>
</feature>
<feature type="transmembrane region" description="Helical" evidence="3">
    <location>
        <begin position="53"/>
        <end position="75"/>
    </location>
</feature>
<keyword evidence="3" id="KW-1133">Transmembrane helix</keyword>
<name>A0A1R0H1D8_9FUNG</name>
<dbReference type="OrthoDB" id="6499973at2759"/>
<feature type="transmembrane region" description="Helical" evidence="3">
    <location>
        <begin position="437"/>
        <end position="458"/>
    </location>
</feature>
<evidence type="ECO:0000313" key="6">
    <source>
        <dbReference type="Proteomes" id="UP000187455"/>
    </source>
</evidence>
<accession>A0A1R0H1D8</accession>
<feature type="transmembrane region" description="Helical" evidence="3">
    <location>
        <begin position="405"/>
        <end position="425"/>
    </location>
</feature>
<organism evidence="5 6">
    <name type="scientific">Smittium mucronatum</name>
    <dbReference type="NCBI Taxonomy" id="133383"/>
    <lineage>
        <taxon>Eukaryota</taxon>
        <taxon>Fungi</taxon>
        <taxon>Fungi incertae sedis</taxon>
        <taxon>Zoopagomycota</taxon>
        <taxon>Kickxellomycotina</taxon>
        <taxon>Harpellomycetes</taxon>
        <taxon>Harpellales</taxon>
        <taxon>Legeriomycetaceae</taxon>
        <taxon>Smittium</taxon>
    </lineage>
</organism>
<comment type="subcellular location">
    <subcellularLocation>
        <location evidence="1">Membrane</location>
        <topology evidence="1">Multi-pass membrane protein</topology>
    </subcellularLocation>
</comment>
<dbReference type="Proteomes" id="UP000187455">
    <property type="component" value="Unassembled WGS sequence"/>
</dbReference>
<keyword evidence="6" id="KW-1185">Reference proteome</keyword>
<dbReference type="InterPro" id="IPR020846">
    <property type="entry name" value="MFS_dom"/>
</dbReference>
<dbReference type="InterPro" id="IPR050327">
    <property type="entry name" value="Proton-linked_MCT"/>
</dbReference>
<feature type="transmembrane region" description="Helical" evidence="3">
    <location>
        <begin position="203"/>
        <end position="222"/>
    </location>
</feature>
<dbReference type="PROSITE" id="PS50850">
    <property type="entry name" value="MFS"/>
    <property type="match status" value="1"/>
</dbReference>
<protein>
    <submittedName>
        <fullName evidence="5">Riboflavin transporter MCH5</fullName>
    </submittedName>
</protein>
<feature type="transmembrane region" description="Helical" evidence="3">
    <location>
        <begin position="147"/>
        <end position="168"/>
    </location>
</feature>
<dbReference type="InterPro" id="IPR011701">
    <property type="entry name" value="MFS"/>
</dbReference>
<feature type="transmembrane region" description="Helical" evidence="3">
    <location>
        <begin position="234"/>
        <end position="253"/>
    </location>
</feature>
<feature type="transmembrane region" description="Helical" evidence="3">
    <location>
        <begin position="120"/>
        <end position="141"/>
    </location>
</feature>
<keyword evidence="3" id="KW-0812">Transmembrane</keyword>
<dbReference type="Pfam" id="PF07690">
    <property type="entry name" value="MFS_1"/>
    <property type="match status" value="1"/>
</dbReference>
<dbReference type="PANTHER" id="PTHR11360:SF284">
    <property type="entry name" value="EG:103B4.3 PROTEIN-RELATED"/>
    <property type="match status" value="1"/>
</dbReference>
<evidence type="ECO:0000313" key="5">
    <source>
        <dbReference type="EMBL" id="OLY82952.1"/>
    </source>
</evidence>
<comment type="caution">
    <text evidence="5">The sequence shown here is derived from an EMBL/GenBank/DDBJ whole genome shotgun (WGS) entry which is preliminary data.</text>
</comment>
<evidence type="ECO:0000259" key="4">
    <source>
        <dbReference type="PROSITE" id="PS50850"/>
    </source>
</evidence>
<feature type="transmembrane region" description="Helical" evidence="3">
    <location>
        <begin position="273"/>
        <end position="300"/>
    </location>
</feature>